<name>A0A497X322_9RHOB</name>
<dbReference type="EMBL" id="RCCE01000002">
    <property type="protein sequence ID" value="RLJ59049.1"/>
    <property type="molecule type" value="Genomic_DNA"/>
</dbReference>
<feature type="compositionally biased region" description="Polar residues" evidence="10">
    <location>
        <begin position="12"/>
        <end position="21"/>
    </location>
</feature>
<accession>A0A497X322</accession>
<dbReference type="InterPro" id="IPR026579">
    <property type="entry name" value="FtsQ"/>
</dbReference>
<dbReference type="OrthoDB" id="9783091at2"/>
<proteinExistence type="inferred from homology"/>
<keyword evidence="4 9" id="KW-0132">Cell division</keyword>
<evidence type="ECO:0000256" key="2">
    <source>
        <dbReference type="ARBA" id="ARBA00022475"/>
    </source>
</evidence>
<evidence type="ECO:0000256" key="8">
    <source>
        <dbReference type="ARBA" id="ARBA00023306"/>
    </source>
</evidence>
<keyword evidence="3 9" id="KW-0997">Cell inner membrane</keyword>
<feature type="region of interest" description="Disordered" evidence="10">
    <location>
        <begin position="1"/>
        <end position="22"/>
    </location>
</feature>
<dbReference type="GO" id="GO:0032153">
    <property type="term" value="C:cell division site"/>
    <property type="evidence" value="ECO:0007669"/>
    <property type="project" value="UniProtKB-UniRule"/>
</dbReference>
<feature type="domain" description="POTRA" evidence="11">
    <location>
        <begin position="88"/>
        <end position="156"/>
    </location>
</feature>
<sequence>MDGGGRVVRSLNPFSKRQSNCDPAPSRWSYRMERLWLTPAFRKIVRVGMPSFLVIASLGVYFSDSDRQQAIADKYAEIRRSVEERPEFMVKLMAIDGASAGLNSAIREVMPVDLPLSSFDLDLEAMRKQVESLDAVKRVEIRVRAGGLLQINVEERVPAVVWRGPDGLELLDVGGHRVSALQSRAARPDLPLIAGEGANATVAEALALLERAAPIRDRVIGIVRISERRWDLVLDRAQRIMLPPEQPMPALDRVLALNEAQDLLKRDVTHIDIRNPDRPTLRMTSDALASMREMQGIKVNNN</sequence>
<dbReference type="InterPro" id="IPR005548">
    <property type="entry name" value="Cell_div_FtsQ/DivIB_C"/>
</dbReference>
<evidence type="ECO:0000256" key="5">
    <source>
        <dbReference type="ARBA" id="ARBA00022692"/>
    </source>
</evidence>
<dbReference type="InterPro" id="IPR045335">
    <property type="entry name" value="FtsQ_C_sf"/>
</dbReference>
<comment type="function">
    <text evidence="9">Essential cell division protein.</text>
</comment>
<dbReference type="GO" id="GO:0005886">
    <property type="term" value="C:plasma membrane"/>
    <property type="evidence" value="ECO:0007669"/>
    <property type="project" value="UniProtKB-SubCell"/>
</dbReference>
<dbReference type="PANTHER" id="PTHR35851:SF1">
    <property type="entry name" value="CELL DIVISION PROTEIN FTSQ"/>
    <property type="match status" value="1"/>
</dbReference>
<evidence type="ECO:0000313" key="13">
    <source>
        <dbReference type="Proteomes" id="UP000269157"/>
    </source>
</evidence>
<dbReference type="Pfam" id="PF03799">
    <property type="entry name" value="FtsQ_DivIB_C"/>
    <property type="match status" value="1"/>
</dbReference>
<evidence type="ECO:0000313" key="12">
    <source>
        <dbReference type="EMBL" id="RLJ59049.1"/>
    </source>
</evidence>
<evidence type="ECO:0000256" key="9">
    <source>
        <dbReference type="HAMAP-Rule" id="MF_00911"/>
    </source>
</evidence>
<evidence type="ECO:0000256" key="10">
    <source>
        <dbReference type="SAM" id="MobiDB-lite"/>
    </source>
</evidence>
<dbReference type="GO" id="GO:0043093">
    <property type="term" value="P:FtsZ-dependent cytokinesis"/>
    <property type="evidence" value="ECO:0007669"/>
    <property type="project" value="UniProtKB-UniRule"/>
</dbReference>
<dbReference type="AlphaFoldDB" id="A0A497X322"/>
<dbReference type="Gene3D" id="3.40.50.11690">
    <property type="entry name" value="Cell division protein FtsQ/DivIB"/>
    <property type="match status" value="1"/>
</dbReference>
<dbReference type="HAMAP" id="MF_00911">
    <property type="entry name" value="FtsQ_subfam"/>
    <property type="match status" value="1"/>
</dbReference>
<gene>
    <name evidence="9" type="primary">ftsQ</name>
    <name evidence="12" type="ORF">BCF46_1191</name>
</gene>
<reference evidence="12 13" key="1">
    <citation type="submission" date="2018-10" db="EMBL/GenBank/DDBJ databases">
        <title>Genomic Encyclopedia of Archaeal and Bacterial Type Strains, Phase II (KMG-II): from individual species to whole genera.</title>
        <authorList>
            <person name="Goeker M."/>
        </authorList>
    </citation>
    <scope>NUCLEOTIDE SEQUENCE [LARGE SCALE GENOMIC DNA]</scope>
    <source>
        <strain evidence="12 13">DSM 29466</strain>
    </source>
</reference>
<evidence type="ECO:0000256" key="6">
    <source>
        <dbReference type="ARBA" id="ARBA00022989"/>
    </source>
</evidence>
<keyword evidence="13" id="KW-1185">Reference proteome</keyword>
<keyword evidence="6 9" id="KW-1133">Transmembrane helix</keyword>
<evidence type="ECO:0000256" key="4">
    <source>
        <dbReference type="ARBA" id="ARBA00022618"/>
    </source>
</evidence>
<comment type="caution">
    <text evidence="12">The sequence shown here is derived from an EMBL/GenBank/DDBJ whole genome shotgun (WGS) entry which is preliminary data.</text>
</comment>
<dbReference type="PANTHER" id="PTHR35851">
    <property type="entry name" value="CELL DIVISION PROTEIN FTSQ"/>
    <property type="match status" value="1"/>
</dbReference>
<comment type="similarity">
    <text evidence="9">Belongs to the FtsQ/DivIB family. FtsQ subfamily.</text>
</comment>
<evidence type="ECO:0000256" key="3">
    <source>
        <dbReference type="ARBA" id="ARBA00022519"/>
    </source>
</evidence>
<protein>
    <recommendedName>
        <fullName evidence="9">Cell division protein FtsQ</fullName>
    </recommendedName>
</protein>
<evidence type="ECO:0000256" key="1">
    <source>
        <dbReference type="ARBA" id="ARBA00004370"/>
    </source>
</evidence>
<keyword evidence="8 9" id="KW-0131">Cell cycle</keyword>
<dbReference type="Proteomes" id="UP000269157">
    <property type="component" value="Unassembled WGS sequence"/>
</dbReference>
<keyword evidence="5 9" id="KW-0812">Transmembrane</keyword>
<dbReference type="GO" id="GO:0090529">
    <property type="term" value="P:cell septum assembly"/>
    <property type="evidence" value="ECO:0007669"/>
    <property type="project" value="InterPro"/>
</dbReference>
<evidence type="ECO:0000256" key="7">
    <source>
        <dbReference type="ARBA" id="ARBA00023136"/>
    </source>
</evidence>
<keyword evidence="7 9" id="KW-0472">Membrane</keyword>
<dbReference type="InterPro" id="IPR034746">
    <property type="entry name" value="POTRA"/>
</dbReference>
<organism evidence="12 13">
    <name type="scientific">Litoreibacter meonggei</name>
    <dbReference type="NCBI Taxonomy" id="1049199"/>
    <lineage>
        <taxon>Bacteria</taxon>
        <taxon>Pseudomonadati</taxon>
        <taxon>Pseudomonadota</taxon>
        <taxon>Alphaproteobacteria</taxon>
        <taxon>Rhodobacterales</taxon>
        <taxon>Roseobacteraceae</taxon>
        <taxon>Litoreibacter</taxon>
    </lineage>
</organism>
<keyword evidence="2 9" id="KW-1003">Cell membrane</keyword>
<dbReference type="PROSITE" id="PS51779">
    <property type="entry name" value="POTRA"/>
    <property type="match status" value="1"/>
</dbReference>
<evidence type="ECO:0000259" key="11">
    <source>
        <dbReference type="PROSITE" id="PS51779"/>
    </source>
</evidence>
<comment type="subcellular location">
    <subcellularLocation>
        <location evidence="9">Cell inner membrane</location>
        <topology evidence="9">Single-pass type II membrane protein</topology>
    </subcellularLocation>
    <subcellularLocation>
        <location evidence="1">Membrane</location>
    </subcellularLocation>
    <text evidence="9">Localizes to the division septum.</text>
</comment>